<evidence type="ECO:0000256" key="2">
    <source>
        <dbReference type="ARBA" id="ARBA00004236"/>
    </source>
</evidence>
<feature type="region of interest" description="Disordered" evidence="11">
    <location>
        <begin position="1"/>
        <end position="65"/>
    </location>
</feature>
<dbReference type="InterPro" id="IPR036719">
    <property type="entry name" value="Neuro-gated_channel_TM_sf"/>
</dbReference>
<dbReference type="GO" id="GO:0005886">
    <property type="term" value="C:plasma membrane"/>
    <property type="evidence" value="ECO:0007669"/>
    <property type="project" value="UniProtKB-SubCell"/>
</dbReference>
<feature type="region of interest" description="Disordered" evidence="11">
    <location>
        <begin position="122"/>
        <end position="143"/>
    </location>
</feature>
<sequence length="737" mass="82321">MGCVFEAAKEQPHKPRSRQLRRNQCRGKAEKAAAGTRGKVAVRGNNEKPAEDIKIKDNYQQNHKTQTETQTEVAAAAVAIAADAGAETETETEAEAQREAATGPEHQKAAAQVLLTIRQARQENNKHSSSQVAETHKDEGEDALARQGSIVDTAAGRIGIDIAATTIQIAERHEDGQHWQQHNVRRRRRHPDPAADPASISKLSAISLHFHALAALAKTLQKHEDLSSVQDRQPLAYRAWQEHPYAETQLPATMSAAIIANVGATAAATSAAAFQYLGQHYKHYSQSISFYAASSVLLMLCYLTTASTAAATQSETGALDKHPIHGIDWSKFDESSSDKEILDLLLEKKRYDKRLLPPVNGTLTVNVNVLLLSLASPDESSLKYEVEFLLNQQWNDPRLQYGNKSHYDFLNALHHHDSIWTPDTYFIMHGDFKDPIIPMHFALRIFRNGTITYAMRRHLILSCQGSLHIFPFDDPKCSFSMESISYEEAQIKYVWKNDEDTLRKSPSLTTLNAYLIKNQTTACDQNSWRGNYSCLRVDLIFTRDRAFYFTTVFIPGIILVTSSFITFWLEWNAVPARSMIGVTTMLNFFTTSNGFRSTLPVVSNLTAMNVWDGVCMCFIYASLLEFVCVNYVGRKRPLHNVVYRPGENPVTQGEKRQNAGAPNEIVACTTCGGSNSPCTHSANNGCATETCFVQVRKKEPPHPIRVAKTIDVIARITFPTAYAIFLIFFFVHYKGFS</sequence>
<keyword evidence="9 12" id="KW-0472">Membrane</keyword>
<dbReference type="Gene3D" id="2.70.170.10">
    <property type="entry name" value="Neurotransmitter-gated ion-channel ligand-binding domain"/>
    <property type="match status" value="1"/>
</dbReference>
<feature type="domain" description="Neurotransmitter-gated ion-channel ligand-binding" evidence="13">
    <location>
        <begin position="339"/>
        <end position="532"/>
    </location>
</feature>
<evidence type="ECO:0000256" key="7">
    <source>
        <dbReference type="ARBA" id="ARBA00022989"/>
    </source>
</evidence>
<organism evidence="15 16">
    <name type="scientific">Drosophila mauritiana</name>
    <name type="common">Fruit fly</name>
    <dbReference type="NCBI Taxonomy" id="7226"/>
    <lineage>
        <taxon>Eukaryota</taxon>
        <taxon>Metazoa</taxon>
        <taxon>Ecdysozoa</taxon>
        <taxon>Arthropoda</taxon>
        <taxon>Hexapoda</taxon>
        <taxon>Insecta</taxon>
        <taxon>Pterygota</taxon>
        <taxon>Neoptera</taxon>
        <taxon>Endopterygota</taxon>
        <taxon>Diptera</taxon>
        <taxon>Brachycera</taxon>
        <taxon>Muscomorpha</taxon>
        <taxon>Ephydroidea</taxon>
        <taxon>Drosophilidae</taxon>
        <taxon>Drosophila</taxon>
        <taxon>Sophophora</taxon>
    </lineage>
</organism>
<dbReference type="InterPro" id="IPR006201">
    <property type="entry name" value="Neur_channel"/>
</dbReference>
<dbReference type="InterPro" id="IPR038050">
    <property type="entry name" value="Neuro_actylchol_rec"/>
</dbReference>
<dbReference type="CTD" id="39730"/>
<feature type="transmembrane region" description="Helical" evidence="12">
    <location>
        <begin position="610"/>
        <end position="632"/>
    </location>
</feature>
<feature type="region of interest" description="Disordered" evidence="11">
    <location>
        <begin position="83"/>
        <end position="108"/>
    </location>
</feature>
<evidence type="ECO:0000256" key="6">
    <source>
        <dbReference type="ARBA" id="ARBA00022729"/>
    </source>
</evidence>
<keyword evidence="4" id="KW-1003">Cell membrane</keyword>
<accession>A0A6P8JRQ8</accession>
<feature type="transmembrane region" description="Helical" evidence="12">
    <location>
        <begin position="546"/>
        <end position="569"/>
    </location>
</feature>
<name>A0A6P8JRQ8_DROMA</name>
<dbReference type="GeneID" id="117140423"/>
<dbReference type="Pfam" id="PF02931">
    <property type="entry name" value="Neur_chan_LBD"/>
    <property type="match status" value="1"/>
</dbReference>
<evidence type="ECO:0000259" key="14">
    <source>
        <dbReference type="Pfam" id="PF02932"/>
    </source>
</evidence>
<gene>
    <name evidence="16" type="primary">LOC117140423</name>
</gene>
<keyword evidence="3" id="KW-0813">Transport</keyword>
<keyword evidence="5 12" id="KW-0812">Transmembrane</keyword>
<dbReference type="PANTHER" id="PTHR18945">
    <property type="entry name" value="NEUROTRANSMITTER GATED ION CHANNEL"/>
    <property type="match status" value="1"/>
</dbReference>
<evidence type="ECO:0000256" key="5">
    <source>
        <dbReference type="ARBA" id="ARBA00022692"/>
    </source>
</evidence>
<evidence type="ECO:0000256" key="9">
    <source>
        <dbReference type="ARBA" id="ARBA00023136"/>
    </source>
</evidence>
<dbReference type="RefSeq" id="XP_033159227.1">
    <property type="nucleotide sequence ID" value="XM_033303336.1"/>
</dbReference>
<evidence type="ECO:0000256" key="12">
    <source>
        <dbReference type="SAM" id="Phobius"/>
    </source>
</evidence>
<evidence type="ECO:0000313" key="15">
    <source>
        <dbReference type="Proteomes" id="UP000515162"/>
    </source>
</evidence>
<feature type="domain" description="Neurotransmitter-gated ion-channel transmembrane" evidence="14">
    <location>
        <begin position="553"/>
        <end position="640"/>
    </location>
</feature>
<feature type="compositionally biased region" description="Basic residues" evidence="11">
    <location>
        <begin position="14"/>
        <end position="25"/>
    </location>
</feature>
<dbReference type="AlphaFoldDB" id="A0A6P8JRQ8"/>
<feature type="compositionally biased region" description="Basic and acidic residues" evidence="11">
    <location>
        <begin position="45"/>
        <end position="57"/>
    </location>
</feature>
<dbReference type="InterPro" id="IPR006029">
    <property type="entry name" value="Neurotrans-gated_channel_TM"/>
</dbReference>
<dbReference type="Gene3D" id="1.20.58.390">
    <property type="entry name" value="Neurotransmitter-gated ion-channel transmembrane domain"/>
    <property type="match status" value="1"/>
</dbReference>
<keyword evidence="8" id="KW-0406">Ion transport</keyword>
<dbReference type="InterPro" id="IPR036734">
    <property type="entry name" value="Neur_chan_lig-bd_sf"/>
</dbReference>
<protein>
    <submittedName>
        <fullName evidence="16">Glutamate-gated chloride channel isoform X21</fullName>
    </submittedName>
</protein>
<dbReference type="GO" id="GO:0004888">
    <property type="term" value="F:transmembrane signaling receptor activity"/>
    <property type="evidence" value="ECO:0007669"/>
    <property type="project" value="InterPro"/>
</dbReference>
<dbReference type="SUPFAM" id="SSF90112">
    <property type="entry name" value="Neurotransmitter-gated ion-channel transmembrane pore"/>
    <property type="match status" value="1"/>
</dbReference>
<dbReference type="PRINTS" id="PR00253">
    <property type="entry name" value="GABAARECEPTR"/>
</dbReference>
<dbReference type="SUPFAM" id="SSF63712">
    <property type="entry name" value="Nicotinic receptor ligand binding domain-like"/>
    <property type="match status" value="1"/>
</dbReference>
<dbReference type="InterPro" id="IPR006028">
    <property type="entry name" value="GABAA/Glycine_rcpt"/>
</dbReference>
<evidence type="ECO:0000259" key="13">
    <source>
        <dbReference type="Pfam" id="PF02931"/>
    </source>
</evidence>
<evidence type="ECO:0000256" key="1">
    <source>
        <dbReference type="ARBA" id="ARBA00004141"/>
    </source>
</evidence>
<feature type="transmembrane region" description="Helical" evidence="12">
    <location>
        <begin position="712"/>
        <end position="733"/>
    </location>
</feature>
<dbReference type="CDD" id="cd19049">
    <property type="entry name" value="LGIC_TM_anion"/>
    <property type="match status" value="1"/>
</dbReference>
<comment type="subcellular location">
    <subcellularLocation>
        <location evidence="2">Cell membrane</location>
    </subcellularLocation>
    <subcellularLocation>
        <location evidence="1">Membrane</location>
        <topology evidence="1">Multi-pass membrane protein</topology>
    </subcellularLocation>
</comment>
<evidence type="ECO:0000256" key="10">
    <source>
        <dbReference type="ARBA" id="ARBA00023303"/>
    </source>
</evidence>
<keyword evidence="15" id="KW-1185">Reference proteome</keyword>
<dbReference type="FunFam" id="1.20.58.390:FF:000021">
    <property type="entry name" value="glutamate-gated chloride channel isoform X12"/>
    <property type="match status" value="1"/>
</dbReference>
<proteinExistence type="predicted"/>
<evidence type="ECO:0000256" key="11">
    <source>
        <dbReference type="SAM" id="MobiDB-lite"/>
    </source>
</evidence>
<keyword evidence="10" id="KW-0407">Ion channel</keyword>
<dbReference type="GO" id="GO:0005254">
    <property type="term" value="F:chloride channel activity"/>
    <property type="evidence" value="ECO:0007669"/>
    <property type="project" value="UniProtKB-ARBA"/>
</dbReference>
<evidence type="ECO:0000256" key="3">
    <source>
        <dbReference type="ARBA" id="ARBA00022448"/>
    </source>
</evidence>
<dbReference type="CDD" id="cd18987">
    <property type="entry name" value="LGIC_ECD_anion"/>
    <property type="match status" value="1"/>
</dbReference>
<evidence type="ECO:0000256" key="8">
    <source>
        <dbReference type="ARBA" id="ARBA00023065"/>
    </source>
</evidence>
<evidence type="ECO:0000313" key="16">
    <source>
        <dbReference type="RefSeq" id="XP_033159227.1"/>
    </source>
</evidence>
<evidence type="ECO:0000256" key="4">
    <source>
        <dbReference type="ARBA" id="ARBA00022475"/>
    </source>
</evidence>
<dbReference type="InterPro" id="IPR006202">
    <property type="entry name" value="Neur_chan_lig-bd"/>
</dbReference>
<feature type="region of interest" description="Disordered" evidence="11">
    <location>
        <begin position="173"/>
        <end position="198"/>
    </location>
</feature>
<keyword evidence="7 12" id="KW-1133">Transmembrane helix</keyword>
<dbReference type="Proteomes" id="UP000515162">
    <property type="component" value="Chromosome 3L"/>
</dbReference>
<reference evidence="16" key="1">
    <citation type="submission" date="2025-08" db="UniProtKB">
        <authorList>
            <consortium name="RefSeq"/>
        </authorList>
    </citation>
    <scope>IDENTIFICATION</scope>
    <source>
        <strain evidence="16">Mau12</strain>
        <tissue evidence="16">Whole Body</tissue>
    </source>
</reference>
<dbReference type="Pfam" id="PF02932">
    <property type="entry name" value="Neur_chan_memb"/>
    <property type="match status" value="1"/>
</dbReference>
<dbReference type="GO" id="GO:0005230">
    <property type="term" value="F:extracellular ligand-gated monoatomic ion channel activity"/>
    <property type="evidence" value="ECO:0007669"/>
    <property type="project" value="InterPro"/>
</dbReference>
<dbReference type="GO" id="GO:0099095">
    <property type="term" value="F:ligand-gated monoatomic anion channel activity"/>
    <property type="evidence" value="ECO:0007669"/>
    <property type="project" value="UniProtKB-ARBA"/>
</dbReference>
<keyword evidence="6" id="KW-0732">Signal</keyword>
<dbReference type="FunFam" id="2.70.170.10:FF:000020">
    <property type="entry name" value="glutamate-gated chloride channel isoform X12"/>
    <property type="match status" value="1"/>
</dbReference>